<accession>A0A1H6Z948</accession>
<proteinExistence type="predicted"/>
<dbReference type="EMBL" id="FNZH01000004">
    <property type="protein sequence ID" value="SEJ49828.1"/>
    <property type="molecule type" value="Genomic_DNA"/>
</dbReference>
<dbReference type="AlphaFoldDB" id="A0A1H6Z948"/>
<name>A0A1H6Z948_9BACT</name>
<evidence type="ECO:0000313" key="2">
    <source>
        <dbReference type="Proteomes" id="UP000199403"/>
    </source>
</evidence>
<gene>
    <name evidence="1" type="ORF">SAMN05192553_104306</name>
</gene>
<dbReference type="Proteomes" id="UP000199403">
    <property type="component" value="Unassembled WGS sequence"/>
</dbReference>
<protein>
    <submittedName>
        <fullName evidence="1">Uncharacterized protein</fullName>
    </submittedName>
</protein>
<organism evidence="1 2">
    <name type="scientific">Cyclobacterium xiamenense</name>
    <dbReference type="NCBI Taxonomy" id="1297121"/>
    <lineage>
        <taxon>Bacteria</taxon>
        <taxon>Pseudomonadati</taxon>
        <taxon>Bacteroidota</taxon>
        <taxon>Cytophagia</taxon>
        <taxon>Cytophagales</taxon>
        <taxon>Cyclobacteriaceae</taxon>
        <taxon>Cyclobacterium</taxon>
    </lineage>
</organism>
<sequence length="168" mass="18683">MLNLTVRDVNGSRKRTKGGFFALRYGSKTPLLGKGTDGGGMNACPVADFFVFFGGSASFWKSKNLATGKKPDRSQVYRIKKPMIRLGCMGIGNQEWGSLLELGAVFHWKIIFRIFHAARLVCLPYFPLAPAFYYAAGKAFPVFPAEEFWQRGRLSCLDQCVCGRCPLP</sequence>
<evidence type="ECO:0000313" key="1">
    <source>
        <dbReference type="EMBL" id="SEJ49828.1"/>
    </source>
</evidence>
<reference evidence="2" key="1">
    <citation type="submission" date="2016-10" db="EMBL/GenBank/DDBJ databases">
        <authorList>
            <person name="Varghese N."/>
            <person name="Submissions S."/>
        </authorList>
    </citation>
    <scope>NUCLEOTIDE SEQUENCE [LARGE SCALE GENOMIC DNA]</scope>
    <source>
        <strain evidence="2">IBRC-M 10761</strain>
    </source>
</reference>
<keyword evidence="2" id="KW-1185">Reference proteome</keyword>